<evidence type="ECO:0000313" key="2">
    <source>
        <dbReference type="EMBL" id="KAF0045774.1"/>
    </source>
</evidence>
<name>A0A6A4TRB8_SCOMX</name>
<protein>
    <recommendedName>
        <fullName evidence="1">Retrotransposon gag domain-containing protein</fullName>
    </recommendedName>
</protein>
<dbReference type="PANTHER" id="PTHR15503">
    <property type="entry name" value="LDOC1 RELATED"/>
    <property type="match status" value="1"/>
</dbReference>
<dbReference type="InterPro" id="IPR032567">
    <property type="entry name" value="RTL1-rel"/>
</dbReference>
<sequence length="405" mass="45596">MVGLNQLTARLTDIQTVPQAAPSALGSPPPAAIPTREPWVSPLKRYDGHLRQCKTFLLQCGPVFDLQSLMYSTEKTKIAYLISLLRGEALEWASVHWRRQDPVTSTYANFTQEMSKVFDHPVQGKDAARRLFSLRQGSQSVAEYSIEFRTLVAESGWNEAALLSVFVHGLSERRQDPVTSTYANFTQEMSKVFDHPVQGKDAARRLFSLRQGSQSVAEYSIEFRTLVAESGWNEAALLSVFVHGLSERMQMHFALNKEVVRTAAKQNISLTMETSSFYGFFNLKLWNGTKPGIFPLLNQNQLKTFNHSLHRFDYSYFTVLVEAPRGRLECLCVTGPSDSAGVKNTVLLRFSAVPPYCAQVCLIFQPLAQSGPISITAPFRMGKENGPFHHCNAPVIHFFIYRFTR</sequence>
<gene>
    <name evidence="2" type="ORF">F2P81_002303</name>
</gene>
<dbReference type="Proteomes" id="UP000438429">
    <property type="component" value="Unassembled WGS sequence"/>
</dbReference>
<dbReference type="Pfam" id="PF03732">
    <property type="entry name" value="Retrotrans_gag"/>
    <property type="match status" value="2"/>
</dbReference>
<dbReference type="AlphaFoldDB" id="A0A6A4TRB8"/>
<accession>A0A6A4TRB8</accession>
<evidence type="ECO:0000313" key="3">
    <source>
        <dbReference type="Proteomes" id="UP000438429"/>
    </source>
</evidence>
<proteinExistence type="predicted"/>
<dbReference type="PANTHER" id="PTHR15503:SF22">
    <property type="entry name" value="TRANSPOSON TY3-I GAG POLYPROTEIN"/>
    <property type="match status" value="1"/>
</dbReference>
<feature type="domain" description="Retrotransposon gag" evidence="1">
    <location>
        <begin position="173"/>
        <end position="246"/>
    </location>
</feature>
<evidence type="ECO:0000259" key="1">
    <source>
        <dbReference type="Pfam" id="PF03732"/>
    </source>
</evidence>
<dbReference type="InterPro" id="IPR005162">
    <property type="entry name" value="Retrotrans_gag_dom"/>
</dbReference>
<comment type="caution">
    <text evidence="2">The sequence shown here is derived from an EMBL/GenBank/DDBJ whole genome shotgun (WGS) entry which is preliminary data.</text>
</comment>
<reference evidence="2 3" key="1">
    <citation type="submission" date="2019-06" db="EMBL/GenBank/DDBJ databases">
        <title>Draft genomes of female and male turbot (Scophthalmus maximus).</title>
        <authorList>
            <person name="Xu H."/>
            <person name="Xu X.-W."/>
            <person name="Shao C."/>
            <person name="Chen S."/>
        </authorList>
    </citation>
    <scope>NUCLEOTIDE SEQUENCE [LARGE SCALE GENOMIC DNA]</scope>
    <source>
        <strain evidence="2">Ysfricsl-2016a</strain>
        <tissue evidence="2">Blood</tissue>
    </source>
</reference>
<organism evidence="2 3">
    <name type="scientific">Scophthalmus maximus</name>
    <name type="common">Turbot</name>
    <name type="synonym">Psetta maxima</name>
    <dbReference type="NCBI Taxonomy" id="52904"/>
    <lineage>
        <taxon>Eukaryota</taxon>
        <taxon>Metazoa</taxon>
        <taxon>Chordata</taxon>
        <taxon>Craniata</taxon>
        <taxon>Vertebrata</taxon>
        <taxon>Euteleostomi</taxon>
        <taxon>Actinopterygii</taxon>
        <taxon>Neopterygii</taxon>
        <taxon>Teleostei</taxon>
        <taxon>Neoteleostei</taxon>
        <taxon>Acanthomorphata</taxon>
        <taxon>Carangaria</taxon>
        <taxon>Pleuronectiformes</taxon>
        <taxon>Pleuronectoidei</taxon>
        <taxon>Scophthalmidae</taxon>
        <taxon>Scophthalmus</taxon>
    </lineage>
</organism>
<feature type="domain" description="Retrotransposon gag" evidence="1">
    <location>
        <begin position="82"/>
        <end position="171"/>
    </location>
</feature>
<dbReference type="EMBL" id="VEVO01000002">
    <property type="protein sequence ID" value="KAF0045774.1"/>
    <property type="molecule type" value="Genomic_DNA"/>
</dbReference>